<dbReference type="PANTHER" id="PTHR33445">
    <property type="entry name" value="ATP SYNTHASE SUBUNIT B', CHLOROPLASTIC"/>
    <property type="match status" value="1"/>
</dbReference>
<comment type="caution">
    <text evidence="18">The sequence shown here is derived from an EMBL/GenBank/DDBJ whole genome shotgun (WGS) entry which is preliminary data.</text>
</comment>
<evidence type="ECO:0000313" key="18">
    <source>
        <dbReference type="EMBL" id="MBP0438746.1"/>
    </source>
</evidence>
<dbReference type="EMBL" id="JAGIYY010000002">
    <property type="protein sequence ID" value="MBP0438746.1"/>
    <property type="molecule type" value="Genomic_DNA"/>
</dbReference>
<keyword evidence="10 15" id="KW-0472">Membrane</keyword>
<evidence type="ECO:0000256" key="7">
    <source>
        <dbReference type="ARBA" id="ARBA00022781"/>
    </source>
</evidence>
<name>A0A8J7RHX5_9HYPH</name>
<dbReference type="GO" id="GO:0046961">
    <property type="term" value="F:proton-transporting ATPase activity, rotational mechanism"/>
    <property type="evidence" value="ECO:0007669"/>
    <property type="project" value="TreeGrafter"/>
</dbReference>
<keyword evidence="8 15" id="KW-1133">Transmembrane helix</keyword>
<dbReference type="HAMAP" id="MF_01398">
    <property type="entry name" value="ATP_synth_b_bprime"/>
    <property type="match status" value="1"/>
</dbReference>
<evidence type="ECO:0000256" key="5">
    <source>
        <dbReference type="ARBA" id="ARBA00022547"/>
    </source>
</evidence>
<accession>A0A8J7RHX5</accession>
<keyword evidence="17" id="KW-0175">Coiled coil</keyword>
<evidence type="ECO:0000256" key="11">
    <source>
        <dbReference type="ARBA" id="ARBA00023310"/>
    </source>
</evidence>
<dbReference type="Pfam" id="PF00430">
    <property type="entry name" value="ATP-synt_B"/>
    <property type="match status" value="1"/>
</dbReference>
<keyword evidence="9 15" id="KW-0406">Ion transport</keyword>
<feature type="transmembrane region" description="Helical" evidence="15">
    <location>
        <begin position="6"/>
        <end position="23"/>
    </location>
</feature>
<dbReference type="RefSeq" id="WP_209334765.1">
    <property type="nucleotide sequence ID" value="NZ_JAGIYY010000002.1"/>
</dbReference>
<keyword evidence="5 15" id="KW-0138">CF(0)</keyword>
<comment type="function">
    <text evidence="13">Component of the F(0) channel, it forms part of the peripheral stalk, linking F(1) to F(0). The b'-subunit is a diverged and duplicated form of b found in plants and photosynthetic bacteria.</text>
</comment>
<evidence type="ECO:0000256" key="16">
    <source>
        <dbReference type="RuleBase" id="RU003848"/>
    </source>
</evidence>
<dbReference type="GO" id="GO:0046933">
    <property type="term" value="F:proton-transporting ATP synthase activity, rotational mechanism"/>
    <property type="evidence" value="ECO:0007669"/>
    <property type="project" value="UniProtKB-UniRule"/>
</dbReference>
<comment type="function">
    <text evidence="12 15">F(1)F(0) ATP synthase produces ATP from ADP in the presence of a proton or sodium gradient. F-type ATPases consist of two structural domains, F(1) containing the extramembraneous catalytic core and F(0) containing the membrane proton channel, linked together by a central stalk and a peripheral stalk. During catalysis, ATP synthesis in the catalytic domain of F(1) is coupled via a rotary mechanism of the central stalk subunits to proton translocation.</text>
</comment>
<dbReference type="PANTHER" id="PTHR33445:SF1">
    <property type="entry name" value="ATP SYNTHASE SUBUNIT B"/>
    <property type="match status" value="1"/>
</dbReference>
<evidence type="ECO:0000256" key="3">
    <source>
        <dbReference type="ARBA" id="ARBA00022448"/>
    </source>
</evidence>
<dbReference type="InterPro" id="IPR050059">
    <property type="entry name" value="ATP_synthase_B_chain"/>
</dbReference>
<evidence type="ECO:0000256" key="17">
    <source>
        <dbReference type="SAM" id="Coils"/>
    </source>
</evidence>
<comment type="subunit">
    <text evidence="14 15">F-type ATPases have 2 components, F(1) - the catalytic core - and F(0) - the membrane proton channel. F(1) has five subunits: alpha(3), beta(3), gamma(1), delta(1), epsilon(1). F(0) has three main subunits: a(1), b(2) and c(10-14). The alpha and beta chains form an alternating ring which encloses part of the gamma chain. F(1) is attached to F(0) by a central stalk formed by the gamma and epsilon chains, while a peripheral stalk is formed by the delta and b chains.</text>
</comment>
<dbReference type="GO" id="GO:0005886">
    <property type="term" value="C:plasma membrane"/>
    <property type="evidence" value="ECO:0007669"/>
    <property type="project" value="UniProtKB-SubCell"/>
</dbReference>
<dbReference type="AlphaFoldDB" id="A0A8J7RHX5"/>
<evidence type="ECO:0000256" key="15">
    <source>
        <dbReference type="HAMAP-Rule" id="MF_01398"/>
    </source>
</evidence>
<keyword evidence="6 15" id="KW-0812">Transmembrane</keyword>
<evidence type="ECO:0000256" key="12">
    <source>
        <dbReference type="ARBA" id="ARBA00025198"/>
    </source>
</evidence>
<evidence type="ECO:0000256" key="1">
    <source>
        <dbReference type="ARBA" id="ARBA00004377"/>
    </source>
</evidence>
<comment type="similarity">
    <text evidence="2 15 16">Belongs to the ATPase B chain family.</text>
</comment>
<evidence type="ECO:0000256" key="10">
    <source>
        <dbReference type="ARBA" id="ARBA00023136"/>
    </source>
</evidence>
<keyword evidence="7 15" id="KW-0375">Hydrogen ion transport</keyword>
<evidence type="ECO:0000256" key="6">
    <source>
        <dbReference type="ARBA" id="ARBA00022692"/>
    </source>
</evidence>
<evidence type="ECO:0000256" key="14">
    <source>
        <dbReference type="ARBA" id="ARBA00025830"/>
    </source>
</evidence>
<sequence>MAFDATFWATVALVLFLALIAYLKVPGMVTKSLDDRADRIRGELDEARRLREEAQQLLAEYQRKRAEAEKEAGDILAAAEREATMLRQDAKTKADEYVARRTTMAEQKIAQAEREAVNAVRSSAVDIAVEAARRVLAEQGATAPNAFQSSLAEVRTKLN</sequence>
<comment type="subcellular location">
    <subcellularLocation>
        <location evidence="1">Cell inner membrane</location>
        <topology evidence="1">Single-pass membrane protein</topology>
    </subcellularLocation>
    <subcellularLocation>
        <location evidence="15">Cell membrane</location>
        <topology evidence="15">Single-pass membrane protein</topology>
    </subcellularLocation>
</comment>
<keyword evidence="3 15" id="KW-0813">Transport</keyword>
<dbReference type="CDD" id="cd06503">
    <property type="entry name" value="ATP-synt_Fo_b"/>
    <property type="match status" value="1"/>
</dbReference>
<dbReference type="InterPro" id="IPR002146">
    <property type="entry name" value="ATP_synth_b/b'su_bac/chlpt"/>
</dbReference>
<reference evidence="18" key="1">
    <citation type="submission" date="2021-03" db="EMBL/GenBank/DDBJ databases">
        <title>Genome sequencing and assembly of Tianweitania sediminis.</title>
        <authorList>
            <person name="Chhetri G."/>
        </authorList>
    </citation>
    <scope>NUCLEOTIDE SEQUENCE</scope>
    <source>
        <strain evidence="18">Z8</strain>
    </source>
</reference>
<keyword evidence="19" id="KW-1185">Reference proteome</keyword>
<proteinExistence type="inferred from homology"/>
<evidence type="ECO:0000256" key="8">
    <source>
        <dbReference type="ARBA" id="ARBA00022989"/>
    </source>
</evidence>
<evidence type="ECO:0000313" key="19">
    <source>
        <dbReference type="Proteomes" id="UP000666240"/>
    </source>
</evidence>
<evidence type="ECO:0000256" key="9">
    <source>
        <dbReference type="ARBA" id="ARBA00023065"/>
    </source>
</evidence>
<keyword evidence="11 15" id="KW-0066">ATP synthesis</keyword>
<protein>
    <recommendedName>
        <fullName evidence="15">ATP synthase subunit b</fullName>
    </recommendedName>
    <alternativeName>
        <fullName evidence="15">ATP synthase F(0) sector subunit b</fullName>
    </alternativeName>
    <alternativeName>
        <fullName evidence="15">ATPase subunit I</fullName>
    </alternativeName>
    <alternativeName>
        <fullName evidence="15">F-type ATPase subunit b</fullName>
        <shortName evidence="15">F-ATPase subunit b</shortName>
    </alternativeName>
</protein>
<feature type="coiled-coil region" evidence="17">
    <location>
        <begin position="37"/>
        <end position="96"/>
    </location>
</feature>
<gene>
    <name evidence="15" type="primary">atpF</name>
    <name evidence="18" type="ORF">J5Y06_08810</name>
</gene>
<dbReference type="Proteomes" id="UP000666240">
    <property type="component" value="Unassembled WGS sequence"/>
</dbReference>
<dbReference type="NCBIfam" id="NF006611">
    <property type="entry name" value="PRK09173.1"/>
    <property type="match status" value="1"/>
</dbReference>
<evidence type="ECO:0000256" key="4">
    <source>
        <dbReference type="ARBA" id="ARBA00022475"/>
    </source>
</evidence>
<evidence type="ECO:0000256" key="2">
    <source>
        <dbReference type="ARBA" id="ARBA00005513"/>
    </source>
</evidence>
<keyword evidence="4 15" id="KW-1003">Cell membrane</keyword>
<dbReference type="GO" id="GO:0045259">
    <property type="term" value="C:proton-transporting ATP synthase complex"/>
    <property type="evidence" value="ECO:0007669"/>
    <property type="project" value="UniProtKB-KW"/>
</dbReference>
<organism evidence="18 19">
    <name type="scientific">Tianweitania sediminis</name>
    <dbReference type="NCBI Taxonomy" id="1502156"/>
    <lineage>
        <taxon>Bacteria</taxon>
        <taxon>Pseudomonadati</taxon>
        <taxon>Pseudomonadota</taxon>
        <taxon>Alphaproteobacteria</taxon>
        <taxon>Hyphomicrobiales</taxon>
        <taxon>Phyllobacteriaceae</taxon>
        <taxon>Tianweitania</taxon>
    </lineage>
</organism>
<evidence type="ECO:0000256" key="13">
    <source>
        <dbReference type="ARBA" id="ARBA00025614"/>
    </source>
</evidence>